<dbReference type="InterPro" id="IPR045851">
    <property type="entry name" value="AMP-bd_C_sf"/>
</dbReference>
<dbReference type="SUPFAM" id="SSF56801">
    <property type="entry name" value="Acetyl-CoA synthetase-like"/>
    <property type="match status" value="1"/>
</dbReference>
<dbReference type="GO" id="GO:0031956">
    <property type="term" value="F:medium-chain fatty acid-CoA ligase activity"/>
    <property type="evidence" value="ECO:0007669"/>
    <property type="project" value="TreeGrafter"/>
</dbReference>
<dbReference type="Pfam" id="PF00501">
    <property type="entry name" value="AMP-binding"/>
    <property type="match status" value="1"/>
</dbReference>
<evidence type="ECO:0000259" key="2">
    <source>
        <dbReference type="Pfam" id="PF13193"/>
    </source>
</evidence>
<feature type="domain" description="AMP-binding enzyme C-terminal" evidence="2">
    <location>
        <begin position="344"/>
        <end position="421"/>
    </location>
</feature>
<organism evidence="3 4">
    <name type="scientific">Rheinheimera nanhaiensis E407-8</name>
    <dbReference type="NCBI Taxonomy" id="562729"/>
    <lineage>
        <taxon>Bacteria</taxon>
        <taxon>Pseudomonadati</taxon>
        <taxon>Pseudomonadota</taxon>
        <taxon>Gammaproteobacteria</taxon>
        <taxon>Chromatiales</taxon>
        <taxon>Chromatiaceae</taxon>
        <taxon>Rheinheimera</taxon>
    </lineage>
</organism>
<comment type="caution">
    <text evidence="3">The sequence shown here is derived from an EMBL/GenBank/DDBJ whole genome shotgun (WGS) entry which is preliminary data.</text>
</comment>
<dbReference type="PANTHER" id="PTHR43201:SF32">
    <property type="entry name" value="2-SUCCINYLBENZOATE--COA LIGASE, CHLOROPLASTIC_PEROXISOMAL"/>
    <property type="match status" value="1"/>
</dbReference>
<accession>I1DWJ7</accession>
<dbReference type="RefSeq" id="WP_008220092.1">
    <property type="nucleotide sequence ID" value="NZ_BAFK01000006.1"/>
</dbReference>
<protein>
    <submittedName>
        <fullName evidence="3">Uncharacterized protein</fullName>
    </submittedName>
</protein>
<dbReference type="EMBL" id="BAFK01000006">
    <property type="protein sequence ID" value="GAB58425.1"/>
    <property type="molecule type" value="Genomic_DNA"/>
</dbReference>
<dbReference type="STRING" id="562729.RNAN_1397"/>
<dbReference type="InterPro" id="IPR042099">
    <property type="entry name" value="ANL_N_sf"/>
</dbReference>
<dbReference type="GO" id="GO:0006631">
    <property type="term" value="P:fatty acid metabolic process"/>
    <property type="evidence" value="ECO:0007669"/>
    <property type="project" value="TreeGrafter"/>
</dbReference>
<proteinExistence type="predicted"/>
<evidence type="ECO:0000259" key="1">
    <source>
        <dbReference type="Pfam" id="PF00501"/>
    </source>
</evidence>
<feature type="domain" description="AMP-dependent synthetase/ligase" evidence="1">
    <location>
        <begin position="99"/>
        <end position="259"/>
    </location>
</feature>
<dbReference type="InterPro" id="IPR020845">
    <property type="entry name" value="AMP-binding_CS"/>
</dbReference>
<dbReference type="InterPro" id="IPR000873">
    <property type="entry name" value="AMP-dep_synth/lig_dom"/>
</dbReference>
<dbReference type="PROSITE" id="PS00455">
    <property type="entry name" value="AMP_BINDING"/>
    <property type="match status" value="1"/>
</dbReference>
<dbReference type="InterPro" id="IPR025110">
    <property type="entry name" value="AMP-bd_C"/>
</dbReference>
<evidence type="ECO:0000313" key="4">
    <source>
        <dbReference type="Proteomes" id="UP000004374"/>
    </source>
</evidence>
<dbReference type="Gene3D" id="3.30.300.30">
    <property type="match status" value="1"/>
</dbReference>
<dbReference type="Pfam" id="PF13193">
    <property type="entry name" value="AMP-binding_C"/>
    <property type="match status" value="1"/>
</dbReference>
<keyword evidence="4" id="KW-1185">Reference proteome</keyword>
<dbReference type="PANTHER" id="PTHR43201">
    <property type="entry name" value="ACYL-COA SYNTHETASE"/>
    <property type="match status" value="1"/>
</dbReference>
<sequence length="433" mass="46989">MTLLQRLEQANYQTTAIIAGSGSSFSQLVANARQLRLKNPALQHQAIALVYTDLSSFCAQLLAFDGWCAKLYLLPDPALLPDNTWVFSGPAVTPPSRPENHPSTPADSDTQWFMATSGTTGTPKWISHSVNSLTRAVKINADSKTLRWALCYQPTRFAGLQVVLQSLLSGAALADCSNGDAAERLAKIQQAKVNAVSATPSLWRQLLMAGDIQSLALKQITLGGEIADQSILDTLSKLFPHARLLHIYASTEAGVGFAVADKKAGFPASWLTQGHSELAFKIDSQQHLWLKPPQQPDSKLAARLDNNGFLDTEDLVGVTAERVYFLGRASGLINVGGNKVVPEQVEQVLLQHPCVVQARVYGKSSSLLGQLVVADVQLTQGCDNKTLKLQLIQHCMASLARYQVPTQLNFVDNMATNASGKLSRQLKDKIQHD</sequence>
<dbReference type="Proteomes" id="UP000004374">
    <property type="component" value="Unassembled WGS sequence"/>
</dbReference>
<dbReference type="OrthoDB" id="7055148at2"/>
<reference evidence="3 4" key="1">
    <citation type="journal article" date="2012" name="J. Bacteriol.">
        <title>Genome Sequence of the Protease-Producing Bacterium Rheinheimera nanhaiensis E407-8T, Isolated from Deep-Sea Sediment of the South China Sea.</title>
        <authorList>
            <person name="Zhang X.-Y."/>
            <person name="Zhang Y.-J."/>
            <person name="Qin Q.-L."/>
            <person name="Xie B.-B."/>
            <person name="Chen X.-L."/>
            <person name="Zhou B.-C."/>
            <person name="Zhang Y.-Z."/>
        </authorList>
    </citation>
    <scope>NUCLEOTIDE SEQUENCE [LARGE SCALE GENOMIC DNA]</scope>
    <source>
        <strain evidence="3 4">E407-8</strain>
    </source>
</reference>
<gene>
    <name evidence="3" type="ORF">RNAN_1397</name>
</gene>
<name>I1DWJ7_9GAMM</name>
<evidence type="ECO:0000313" key="3">
    <source>
        <dbReference type="EMBL" id="GAB58425.1"/>
    </source>
</evidence>
<dbReference type="Gene3D" id="3.40.50.12780">
    <property type="entry name" value="N-terminal domain of ligase-like"/>
    <property type="match status" value="1"/>
</dbReference>
<dbReference type="AlphaFoldDB" id="I1DWJ7"/>